<dbReference type="PANTHER" id="PTHR16305:SF28">
    <property type="entry name" value="GUANYLATE CYCLASE DOMAIN-CONTAINING PROTEIN"/>
    <property type="match status" value="1"/>
</dbReference>
<dbReference type="EC" id="4.6.1.2" evidence="5"/>
<dbReference type="GO" id="GO:0035556">
    <property type="term" value="P:intracellular signal transduction"/>
    <property type="evidence" value="ECO:0007669"/>
    <property type="project" value="InterPro"/>
</dbReference>
<feature type="domain" description="Guanylate cyclase" evidence="4">
    <location>
        <begin position="99"/>
        <end position="253"/>
    </location>
</feature>
<protein>
    <submittedName>
        <fullName evidence="5">Adenylate cyclase / Guanylate cyclase</fullName>
        <ecNumber evidence="5">4.6.1.1</ecNumber>
        <ecNumber evidence="5">4.6.1.2</ecNumber>
    </submittedName>
</protein>
<dbReference type="SUPFAM" id="SSF55073">
    <property type="entry name" value="Nucleotide cyclase"/>
    <property type="match status" value="2"/>
</dbReference>
<evidence type="ECO:0000256" key="3">
    <source>
        <dbReference type="SAM" id="MobiDB-lite"/>
    </source>
</evidence>
<evidence type="ECO:0000259" key="4">
    <source>
        <dbReference type="PROSITE" id="PS50125"/>
    </source>
</evidence>
<feature type="region of interest" description="Disordered" evidence="3">
    <location>
        <begin position="1"/>
        <end position="20"/>
    </location>
</feature>
<dbReference type="Pfam" id="PF00211">
    <property type="entry name" value="Guanylate_cyc"/>
    <property type="match status" value="2"/>
</dbReference>
<dbReference type="GO" id="GO:0005524">
    <property type="term" value="F:ATP binding"/>
    <property type="evidence" value="ECO:0007669"/>
    <property type="project" value="UniProtKB-KW"/>
</dbReference>
<evidence type="ECO:0000313" key="5">
    <source>
        <dbReference type="EMBL" id="VAW30833.1"/>
    </source>
</evidence>
<reference evidence="5" key="1">
    <citation type="submission" date="2018-06" db="EMBL/GenBank/DDBJ databases">
        <authorList>
            <person name="Zhirakovskaya E."/>
        </authorList>
    </citation>
    <scope>NUCLEOTIDE SEQUENCE</scope>
</reference>
<evidence type="ECO:0000256" key="2">
    <source>
        <dbReference type="ARBA" id="ARBA00022840"/>
    </source>
</evidence>
<dbReference type="AlphaFoldDB" id="A0A3B0URF9"/>
<dbReference type="InterPro" id="IPR027417">
    <property type="entry name" value="P-loop_NTPase"/>
</dbReference>
<dbReference type="SMART" id="SM00044">
    <property type="entry name" value="CYCc"/>
    <property type="match status" value="2"/>
</dbReference>
<dbReference type="CDD" id="cd07302">
    <property type="entry name" value="CHD"/>
    <property type="match status" value="2"/>
</dbReference>
<dbReference type="EMBL" id="UOEU01000093">
    <property type="protein sequence ID" value="VAW30833.1"/>
    <property type="molecule type" value="Genomic_DNA"/>
</dbReference>
<dbReference type="InterPro" id="IPR001054">
    <property type="entry name" value="A/G_cyclase"/>
</dbReference>
<dbReference type="GO" id="GO:0004383">
    <property type="term" value="F:guanylate cyclase activity"/>
    <property type="evidence" value="ECO:0007669"/>
    <property type="project" value="UniProtKB-EC"/>
</dbReference>
<dbReference type="GO" id="GO:0004016">
    <property type="term" value="F:adenylate cyclase activity"/>
    <property type="evidence" value="ECO:0007669"/>
    <property type="project" value="UniProtKB-EC"/>
</dbReference>
<proteinExistence type="predicted"/>
<dbReference type="GO" id="GO:0005737">
    <property type="term" value="C:cytoplasm"/>
    <property type="evidence" value="ECO:0007669"/>
    <property type="project" value="TreeGrafter"/>
</dbReference>
<accession>A0A3B0URF9</accession>
<dbReference type="PANTHER" id="PTHR16305">
    <property type="entry name" value="TESTICULAR SOLUBLE ADENYLYL CYCLASE"/>
    <property type="match status" value="1"/>
</dbReference>
<feature type="non-terminal residue" evidence="5">
    <location>
        <position position="825"/>
    </location>
</feature>
<dbReference type="InterPro" id="IPR041664">
    <property type="entry name" value="AAA_16"/>
</dbReference>
<feature type="compositionally biased region" description="Polar residues" evidence="3">
    <location>
        <begin position="1"/>
        <end position="12"/>
    </location>
</feature>
<sequence length="825" mass="91180">MQMSETLKSDQASIIEPAKRDEGLTQQELAHLQKFLPANLMQSVKEALPKPPKAVLTACIKHLASLLEGTTSHLPASLVRQVRRQPEPGQTDGEFVEGTLLFADISGFTTMSEQLSQIGREGAEEVTAVVNSYFDAMLDILRAHEGQLIRFGGDALLGLFRERPSANSSNLADMFPELDNNDGNSATLALQAAMKMQAAMINFAETKTSQGTFPLRMSVGIKRGRFFAAQLGSIENMEYALFGADVNGTAAVESAASAGQVLIDQETYDAVGADVLLTAVPLPDDPRYLLVEYIDQPPNRIYTPPQETLYPMTSDLASLRRHITWLAAFTPYLPAGLLPRLASDPRAPSLKGEHRLVASLFANVDGLGEVVERLGDGQEEQIIVALNRYYVSMSDAIRPFGGVMNKIDLYDHGDKVLVTFGAPIAHEDDAERAVRAALAMQEALDELNKTLPSELGLPDWRLSQRIGISYSYVFAGYVGASWRHEYTVMGDEVNLAARLMSAAAESTILVNEHVRRQTETVAKLQPEGAVALKGKSQPEPIFAVTGLQATPEQSRGLNGFQAPLVGRDAERDVLQDALDQLFSGFGRIVSLIGEAGQGKSRLAYEVRTEEMNWVHVRCLSFTETVSFRPFRELVRKLVGIQAEADGAHALETLVQTLQQSLSAEEAADSLPYLANFLKLPLDDTLALKVRYLDGEALQQRTFIAIRTLLMALSRIRPLIIWFDDIQWMDNASLDLLTFLLPLTAQQPIMLLLLFRPEREKGCWQLRNKLKEDYAHQYSEIRIEGLTREAARELLHSLVPIEAWPVDAETLILDRAEGNPLYLEEV</sequence>
<keyword evidence="5" id="KW-0456">Lyase</keyword>
<dbReference type="SUPFAM" id="SSF52540">
    <property type="entry name" value="P-loop containing nucleoside triphosphate hydrolases"/>
    <property type="match status" value="1"/>
</dbReference>
<organism evidence="5">
    <name type="scientific">hydrothermal vent metagenome</name>
    <dbReference type="NCBI Taxonomy" id="652676"/>
    <lineage>
        <taxon>unclassified sequences</taxon>
        <taxon>metagenomes</taxon>
        <taxon>ecological metagenomes</taxon>
    </lineage>
</organism>
<dbReference type="PROSITE" id="PS50125">
    <property type="entry name" value="GUANYLATE_CYCLASE_2"/>
    <property type="match status" value="2"/>
</dbReference>
<keyword evidence="2" id="KW-0067">ATP-binding</keyword>
<dbReference type="Gene3D" id="3.40.50.300">
    <property type="entry name" value="P-loop containing nucleotide triphosphate hydrolases"/>
    <property type="match status" value="1"/>
</dbReference>
<dbReference type="Gene3D" id="3.30.70.1230">
    <property type="entry name" value="Nucleotide cyclase"/>
    <property type="match status" value="2"/>
</dbReference>
<keyword evidence="1" id="KW-0547">Nucleotide-binding</keyword>
<dbReference type="Pfam" id="PF13191">
    <property type="entry name" value="AAA_16"/>
    <property type="match status" value="1"/>
</dbReference>
<feature type="domain" description="Guanylate cyclase" evidence="4">
    <location>
        <begin position="358"/>
        <end position="500"/>
    </location>
</feature>
<dbReference type="EC" id="4.6.1.1" evidence="5"/>
<evidence type="ECO:0000256" key="1">
    <source>
        <dbReference type="ARBA" id="ARBA00022741"/>
    </source>
</evidence>
<name>A0A3B0URF9_9ZZZZ</name>
<dbReference type="InterPro" id="IPR029787">
    <property type="entry name" value="Nucleotide_cyclase"/>
</dbReference>
<gene>
    <name evidence="5" type="ORF">MNBD_CHLOROFLEXI01-5198</name>
</gene>